<dbReference type="RefSeq" id="WP_160846015.1">
    <property type="nucleotide sequence ID" value="NZ_WVHT01000010.1"/>
</dbReference>
<evidence type="ECO:0000256" key="11">
    <source>
        <dbReference type="ARBA" id="ARBA00022840"/>
    </source>
</evidence>
<comment type="similarity">
    <text evidence="2">Belongs to the CpsD/CapB family.</text>
</comment>
<evidence type="ECO:0000313" key="19">
    <source>
        <dbReference type="EMBL" id="MXV52838.1"/>
    </source>
</evidence>
<evidence type="ECO:0000259" key="17">
    <source>
        <dbReference type="Pfam" id="PF02706"/>
    </source>
</evidence>
<reference evidence="19 20" key="1">
    <citation type="submission" date="2019-11" db="EMBL/GenBank/DDBJ databases">
        <title>Pedobacter sp. HMF7647 Genome sequencing and assembly.</title>
        <authorList>
            <person name="Kang H."/>
            <person name="Kim H."/>
            <person name="Joh K."/>
        </authorList>
    </citation>
    <scope>NUCLEOTIDE SEQUENCE [LARGE SCALE GENOMIC DNA]</scope>
    <source>
        <strain evidence="19 20">HMF7647</strain>
    </source>
</reference>
<dbReference type="InterPro" id="IPR025669">
    <property type="entry name" value="AAA_dom"/>
</dbReference>
<keyword evidence="11" id="KW-0067">ATP-binding</keyword>
<gene>
    <name evidence="19" type="ORF">GS399_17840</name>
</gene>
<dbReference type="InterPro" id="IPR050445">
    <property type="entry name" value="Bact_polysacc_biosynth/exp"/>
</dbReference>
<evidence type="ECO:0000256" key="2">
    <source>
        <dbReference type="ARBA" id="ARBA00007316"/>
    </source>
</evidence>
<accession>A0A7K1YFI5</accession>
<comment type="similarity">
    <text evidence="3">Belongs to the etk/wzc family.</text>
</comment>
<comment type="caution">
    <text evidence="19">The sequence shown here is derived from an EMBL/GenBank/DDBJ whole genome shotgun (WGS) entry which is preliminary data.</text>
</comment>
<dbReference type="SUPFAM" id="SSF52540">
    <property type="entry name" value="P-loop containing nucleoside triphosphate hydrolases"/>
    <property type="match status" value="1"/>
</dbReference>
<keyword evidence="14" id="KW-0829">Tyrosine-protein kinase</keyword>
<dbReference type="GO" id="GO:0042802">
    <property type="term" value="F:identical protein binding"/>
    <property type="evidence" value="ECO:0007669"/>
    <property type="project" value="UniProtKB-ARBA"/>
</dbReference>
<dbReference type="GO" id="GO:0005886">
    <property type="term" value="C:plasma membrane"/>
    <property type="evidence" value="ECO:0007669"/>
    <property type="project" value="UniProtKB-SubCell"/>
</dbReference>
<dbReference type="GO" id="GO:0004715">
    <property type="term" value="F:non-membrane spanning protein tyrosine kinase activity"/>
    <property type="evidence" value="ECO:0007669"/>
    <property type="project" value="UniProtKB-EC"/>
</dbReference>
<evidence type="ECO:0000256" key="16">
    <source>
        <dbReference type="SAM" id="Phobius"/>
    </source>
</evidence>
<name>A0A7K1YFI5_9SPHI</name>
<comment type="catalytic activity">
    <reaction evidence="15">
        <text>L-tyrosyl-[protein] + ATP = O-phospho-L-tyrosyl-[protein] + ADP + H(+)</text>
        <dbReference type="Rhea" id="RHEA:10596"/>
        <dbReference type="Rhea" id="RHEA-COMP:10136"/>
        <dbReference type="Rhea" id="RHEA-COMP:20101"/>
        <dbReference type="ChEBI" id="CHEBI:15378"/>
        <dbReference type="ChEBI" id="CHEBI:30616"/>
        <dbReference type="ChEBI" id="CHEBI:46858"/>
        <dbReference type="ChEBI" id="CHEBI:61978"/>
        <dbReference type="ChEBI" id="CHEBI:456216"/>
        <dbReference type="EC" id="2.7.10.2"/>
    </reaction>
</comment>
<evidence type="ECO:0000256" key="12">
    <source>
        <dbReference type="ARBA" id="ARBA00022989"/>
    </source>
</evidence>
<keyword evidence="7 19" id="KW-0808">Transferase</keyword>
<feature type="transmembrane region" description="Helical" evidence="16">
    <location>
        <begin position="490"/>
        <end position="509"/>
    </location>
</feature>
<evidence type="ECO:0000256" key="15">
    <source>
        <dbReference type="ARBA" id="ARBA00051245"/>
    </source>
</evidence>
<evidence type="ECO:0000259" key="18">
    <source>
        <dbReference type="Pfam" id="PF13614"/>
    </source>
</evidence>
<evidence type="ECO:0000256" key="1">
    <source>
        <dbReference type="ARBA" id="ARBA00004429"/>
    </source>
</evidence>
<protein>
    <recommendedName>
        <fullName evidence="4">non-specific protein-tyrosine kinase</fullName>
        <ecNumber evidence="4">2.7.10.2</ecNumber>
    </recommendedName>
</protein>
<dbReference type="Pfam" id="PF02706">
    <property type="entry name" value="Wzz"/>
    <property type="match status" value="1"/>
</dbReference>
<proteinExistence type="inferred from homology"/>
<dbReference type="EC" id="2.7.10.2" evidence="4"/>
<evidence type="ECO:0000256" key="9">
    <source>
        <dbReference type="ARBA" id="ARBA00022741"/>
    </source>
</evidence>
<keyword evidence="20" id="KW-1185">Reference proteome</keyword>
<dbReference type="Pfam" id="PF13614">
    <property type="entry name" value="AAA_31"/>
    <property type="match status" value="1"/>
</dbReference>
<dbReference type="NCBIfam" id="TIGR01007">
    <property type="entry name" value="eps_fam"/>
    <property type="match status" value="1"/>
</dbReference>
<evidence type="ECO:0000256" key="4">
    <source>
        <dbReference type="ARBA" id="ARBA00011903"/>
    </source>
</evidence>
<comment type="subcellular location">
    <subcellularLocation>
        <location evidence="1">Cell inner membrane</location>
        <topology evidence="1">Multi-pass membrane protein</topology>
    </subcellularLocation>
</comment>
<keyword evidence="8 16" id="KW-0812">Transmembrane</keyword>
<evidence type="ECO:0000256" key="10">
    <source>
        <dbReference type="ARBA" id="ARBA00022777"/>
    </source>
</evidence>
<keyword evidence="5" id="KW-1003">Cell membrane</keyword>
<sequence length="802" mass="89782">MDQTTETVKKTASQSIDFWKIIKVFLSRWYWIAGCLVISLVIAWLYIWYTPPVYMTFASLKFDDKQGALSNAVRTSPDYSSMGNFTDKIKAESYVIKSNDVILNAIGRLNYKVSYFLKGRVRTTELYPTVPFTVDIAKQDSVNFSRAIYDISSVSSTSFKLGVSGSKSYKTYRYGQDISEGNMIFRVTTPVPSSGQYSFKFNSKYDFMGRAFGINTMEAAKFTNVMNLSNTDQNPVFAADILNAVMKEYVTYDASQRRKGAQQTIDFIDSQLEFLNEQVAASGTDLARYKTQNNVVDLNTNTQMAVGKLGDFEKQKTELNIAELGIRQLETQIAGNKQRIQINFDLEGEIGSLLGGLVTQLNSLIANREQKLTQFNPESAPIKDLDRQINEIKQAIRNNINSLHERNQKTIRYIDAQIAQVNQNLNRLPGTQKEFATLQSKFDINQKVYSYLSEKKLESQISAAAIVPGATIVNLAQPSFFPISPVPRQIYISALLAGLAAGAGLILLIRILNPYIYDKEAVEGLTTTPIIGVIRKFPEYIDQNSKQVLSVEKPKSVFAESVRSVRTNLSFMASHKKSKIICVTSEISGEGKSFITLNLAVTLALIDKKVLLVAADLRKSKLHKAFDTDNKKGLSNYLSGKYGLDEIIEHNTSHGIDFISSGPIPPNPSELLHSDKMVELFAILQDRYDYVLFDTAPVGLVSDAVPMIRNSDINLFVLRSGISQNRAASVPERISREYGLTNVAIVLNAFGDDALHANIYTTDYSRGSGNTYYYSDYSGYSGAGYYEDDKKWWEFWKRGSRG</sequence>
<keyword evidence="12 16" id="KW-1133">Transmembrane helix</keyword>
<dbReference type="GO" id="GO:0005524">
    <property type="term" value="F:ATP binding"/>
    <property type="evidence" value="ECO:0007669"/>
    <property type="project" value="UniProtKB-KW"/>
</dbReference>
<evidence type="ECO:0000256" key="3">
    <source>
        <dbReference type="ARBA" id="ARBA00008883"/>
    </source>
</evidence>
<evidence type="ECO:0000256" key="7">
    <source>
        <dbReference type="ARBA" id="ARBA00022679"/>
    </source>
</evidence>
<dbReference type="EMBL" id="WVHT01000010">
    <property type="protein sequence ID" value="MXV52838.1"/>
    <property type="molecule type" value="Genomic_DNA"/>
</dbReference>
<feature type="domain" description="Polysaccharide chain length determinant N-terminal" evidence="17">
    <location>
        <begin position="15"/>
        <end position="106"/>
    </location>
</feature>
<keyword evidence="13 16" id="KW-0472">Membrane</keyword>
<dbReference type="Gene3D" id="3.40.50.300">
    <property type="entry name" value="P-loop containing nucleotide triphosphate hydrolases"/>
    <property type="match status" value="1"/>
</dbReference>
<keyword evidence="9" id="KW-0547">Nucleotide-binding</keyword>
<dbReference type="FunFam" id="3.40.50.300:FF:000527">
    <property type="entry name" value="Tyrosine-protein kinase etk"/>
    <property type="match status" value="1"/>
</dbReference>
<keyword evidence="10 19" id="KW-0418">Kinase</keyword>
<dbReference type="Proteomes" id="UP000466586">
    <property type="component" value="Unassembled WGS sequence"/>
</dbReference>
<evidence type="ECO:0000256" key="13">
    <source>
        <dbReference type="ARBA" id="ARBA00023136"/>
    </source>
</evidence>
<feature type="domain" description="AAA" evidence="18">
    <location>
        <begin position="579"/>
        <end position="698"/>
    </location>
</feature>
<evidence type="ECO:0000313" key="20">
    <source>
        <dbReference type="Proteomes" id="UP000466586"/>
    </source>
</evidence>
<keyword evidence="6" id="KW-0997">Cell inner membrane</keyword>
<evidence type="ECO:0000256" key="14">
    <source>
        <dbReference type="ARBA" id="ARBA00023137"/>
    </source>
</evidence>
<evidence type="ECO:0000256" key="8">
    <source>
        <dbReference type="ARBA" id="ARBA00022692"/>
    </source>
</evidence>
<organism evidence="19 20">
    <name type="scientific">Hufsiella arboris</name>
    <dbReference type="NCBI Taxonomy" id="2695275"/>
    <lineage>
        <taxon>Bacteria</taxon>
        <taxon>Pseudomonadati</taxon>
        <taxon>Bacteroidota</taxon>
        <taxon>Sphingobacteriia</taxon>
        <taxon>Sphingobacteriales</taxon>
        <taxon>Sphingobacteriaceae</taxon>
        <taxon>Hufsiella</taxon>
    </lineage>
</organism>
<dbReference type="PANTHER" id="PTHR32309:SF13">
    <property type="entry name" value="FERRIC ENTEROBACTIN TRANSPORT PROTEIN FEPE"/>
    <property type="match status" value="1"/>
</dbReference>
<dbReference type="AlphaFoldDB" id="A0A7K1YFI5"/>
<dbReference type="InterPro" id="IPR027417">
    <property type="entry name" value="P-loop_NTPase"/>
</dbReference>
<dbReference type="PANTHER" id="PTHR32309">
    <property type="entry name" value="TYROSINE-PROTEIN KINASE"/>
    <property type="match status" value="1"/>
</dbReference>
<dbReference type="CDD" id="cd05387">
    <property type="entry name" value="BY-kinase"/>
    <property type="match status" value="1"/>
</dbReference>
<feature type="transmembrane region" description="Helical" evidence="16">
    <location>
        <begin position="29"/>
        <end position="49"/>
    </location>
</feature>
<dbReference type="InterPro" id="IPR003856">
    <property type="entry name" value="LPS_length_determ_N"/>
</dbReference>
<evidence type="ECO:0000256" key="6">
    <source>
        <dbReference type="ARBA" id="ARBA00022519"/>
    </source>
</evidence>
<evidence type="ECO:0000256" key="5">
    <source>
        <dbReference type="ARBA" id="ARBA00022475"/>
    </source>
</evidence>
<dbReference type="InterPro" id="IPR005702">
    <property type="entry name" value="Wzc-like_C"/>
</dbReference>